<dbReference type="SUPFAM" id="SSF103378">
    <property type="entry name" value="2-methylcitrate dehydratase PrpD"/>
    <property type="match status" value="1"/>
</dbReference>
<dbReference type="InterPro" id="IPR042188">
    <property type="entry name" value="MmgE/PrpD_sf_2"/>
</dbReference>
<feature type="domain" description="MmgE/PrpD C-terminal" evidence="3">
    <location>
        <begin position="286"/>
        <end position="444"/>
    </location>
</feature>
<comment type="caution">
    <text evidence="4">The sequence shown here is derived from an EMBL/GenBank/DDBJ whole genome shotgun (WGS) entry which is preliminary data.</text>
</comment>
<evidence type="ECO:0000256" key="1">
    <source>
        <dbReference type="ARBA" id="ARBA00006174"/>
    </source>
</evidence>
<dbReference type="Pfam" id="PF03972">
    <property type="entry name" value="MmgE_PrpD_N"/>
    <property type="match status" value="1"/>
</dbReference>
<dbReference type="Gene3D" id="1.10.4100.10">
    <property type="entry name" value="2-methylcitrate dehydratase PrpD"/>
    <property type="match status" value="1"/>
</dbReference>
<protein>
    <submittedName>
        <fullName evidence="4">MmgE/PrpD family protein</fullName>
    </submittedName>
</protein>
<evidence type="ECO:0000313" key="5">
    <source>
        <dbReference type="Proteomes" id="UP000787635"/>
    </source>
</evidence>
<reference evidence="4 5" key="1">
    <citation type="submission" date="2020-03" db="EMBL/GenBank/DDBJ databases">
        <title>Roseomonas selenitidurans sp. nov. isolated from urban soil.</title>
        <authorList>
            <person name="Liu H."/>
        </authorList>
    </citation>
    <scope>NUCLEOTIDE SEQUENCE [LARGE SCALE GENOMIC DNA]</scope>
    <source>
        <strain evidence="4 5">BU-1</strain>
    </source>
</reference>
<dbReference type="InterPro" id="IPR045336">
    <property type="entry name" value="MmgE_PrpD_N"/>
</dbReference>
<dbReference type="InterPro" id="IPR036148">
    <property type="entry name" value="MmgE/PrpD_sf"/>
</dbReference>
<gene>
    <name evidence="4" type="ORF">HEQ75_04350</name>
</gene>
<comment type="similarity">
    <text evidence="1">Belongs to the PrpD family.</text>
</comment>
<dbReference type="Pfam" id="PF19305">
    <property type="entry name" value="MmgE_PrpD_C"/>
    <property type="match status" value="1"/>
</dbReference>
<keyword evidence="5" id="KW-1185">Reference proteome</keyword>
<dbReference type="PANTHER" id="PTHR16943:SF8">
    <property type="entry name" value="2-METHYLCITRATE DEHYDRATASE"/>
    <property type="match status" value="1"/>
</dbReference>
<evidence type="ECO:0000259" key="3">
    <source>
        <dbReference type="Pfam" id="PF19305"/>
    </source>
</evidence>
<evidence type="ECO:0000259" key="2">
    <source>
        <dbReference type="Pfam" id="PF03972"/>
    </source>
</evidence>
<dbReference type="EMBL" id="JAAVNE010000004">
    <property type="protein sequence ID" value="NKC30081.1"/>
    <property type="molecule type" value="Genomic_DNA"/>
</dbReference>
<dbReference type="InterPro" id="IPR045337">
    <property type="entry name" value="MmgE_PrpD_C"/>
</dbReference>
<name>A0ABX1DZ02_9PROT</name>
<dbReference type="Proteomes" id="UP000787635">
    <property type="component" value="Unassembled WGS sequence"/>
</dbReference>
<feature type="domain" description="MmgE/PrpD N-terminal" evidence="2">
    <location>
        <begin position="24"/>
        <end position="262"/>
    </location>
</feature>
<organism evidence="4 5">
    <name type="scientific">Falsiroseomonas selenitidurans</name>
    <dbReference type="NCBI Taxonomy" id="2716335"/>
    <lineage>
        <taxon>Bacteria</taxon>
        <taxon>Pseudomonadati</taxon>
        <taxon>Pseudomonadota</taxon>
        <taxon>Alphaproteobacteria</taxon>
        <taxon>Acetobacterales</taxon>
        <taxon>Roseomonadaceae</taxon>
        <taxon>Falsiroseomonas</taxon>
    </lineage>
</organism>
<dbReference type="InterPro" id="IPR042183">
    <property type="entry name" value="MmgE/PrpD_sf_1"/>
</dbReference>
<dbReference type="PANTHER" id="PTHR16943">
    <property type="entry name" value="2-METHYLCITRATE DEHYDRATASE-RELATED"/>
    <property type="match status" value="1"/>
</dbReference>
<proteinExistence type="inferred from homology"/>
<accession>A0ABX1DZ02</accession>
<sequence length="466" mass="47807">MSARSRGATLRRTRAGGRRMAATQRIAEWIAGLPPARTAAVAPLAIAGLRDAVGVMLAGAAEETPRRTAATVAAWGGGTARVIGTGQAMAAPWAALVNGAAAHVLDYDDTFNPLHGHATAVLVPAILALGEERDADGAALLDALVVGLEAMACIGRGVNPRHYALGWHATATIGALGAAAACARLLRLDAARTAHALSLAASMASGSRMQLGTMAKSVHAGLAAKAGVLAASLAESGVEAAAEALEGRWRFAEMFAGQAPPEGAMDPPGDNARLAIEGVGLSFKAYPTCAATHLSLDALLALRAQVAPARIAAIETALPAVLAGNLIHPRPETGMQARFSMEYCLAAAAVQGELGLADFAEAAIHRAPIRALMPRITMQALPDADPRPPTRVTLHLTDGTQLTDQRSIRRGAPENPMTEAEQLRKFRDCAVPVLGAAGTQAALEVLTRLAEHGGARTLVTSLVPAS</sequence>
<dbReference type="InterPro" id="IPR005656">
    <property type="entry name" value="MmgE_PrpD"/>
</dbReference>
<evidence type="ECO:0000313" key="4">
    <source>
        <dbReference type="EMBL" id="NKC30081.1"/>
    </source>
</evidence>
<dbReference type="Gene3D" id="3.30.1330.120">
    <property type="entry name" value="2-methylcitrate dehydratase PrpD"/>
    <property type="match status" value="1"/>
</dbReference>